<dbReference type="AlphaFoldDB" id="A0A5B8MNP8"/>
<dbReference type="PROSITE" id="PS50297">
    <property type="entry name" value="ANK_REP_REGION"/>
    <property type="match status" value="1"/>
</dbReference>
<dbReference type="EMBL" id="CP031037">
    <property type="protein sequence ID" value="QDZ20972.1"/>
    <property type="molecule type" value="Genomic_DNA"/>
</dbReference>
<sequence>MSADVMMKRQAELEAKYEAMWDNGKGSHHPDYDPSATGDDVVKASRETEELLNAVIKNDIKLVYKKVEEGADVNFVFGRAYSCPEGYTPLMCAAHRGRLECAKALLRAGADPNYVNGGGDLTLFWGIDGGVEMIKLLHEYGADLDAKSPKDWTPLSYAKACGKYGLAYEKGIYPEDVLKYYGAKLYGSGPPALGTRSPRESYNPEAEDFSRMRGSYQNEPEHP</sequence>
<dbReference type="Proteomes" id="UP000316726">
    <property type="component" value="Chromosome 4"/>
</dbReference>
<dbReference type="STRING" id="1764295.A0A5B8MNP8"/>
<dbReference type="PRINTS" id="PR01415">
    <property type="entry name" value="ANKYRIN"/>
</dbReference>
<gene>
    <name evidence="5" type="ORF">A3770_04p34900</name>
</gene>
<dbReference type="OrthoDB" id="194358at2759"/>
<evidence type="ECO:0000256" key="2">
    <source>
        <dbReference type="ARBA" id="ARBA00023043"/>
    </source>
</evidence>
<keyword evidence="1" id="KW-0677">Repeat</keyword>
<evidence type="ECO:0000313" key="5">
    <source>
        <dbReference type="EMBL" id="QDZ20972.1"/>
    </source>
</evidence>
<dbReference type="PANTHER" id="PTHR24171">
    <property type="entry name" value="ANKYRIN REPEAT DOMAIN-CONTAINING PROTEIN 39-RELATED"/>
    <property type="match status" value="1"/>
</dbReference>
<proteinExistence type="predicted"/>
<dbReference type="InterPro" id="IPR036770">
    <property type="entry name" value="Ankyrin_rpt-contain_sf"/>
</dbReference>
<organism evidence="5 6">
    <name type="scientific">Chloropicon primus</name>
    <dbReference type="NCBI Taxonomy" id="1764295"/>
    <lineage>
        <taxon>Eukaryota</taxon>
        <taxon>Viridiplantae</taxon>
        <taxon>Chlorophyta</taxon>
        <taxon>Chloropicophyceae</taxon>
        <taxon>Chloropicales</taxon>
        <taxon>Chloropicaceae</taxon>
        <taxon>Chloropicon</taxon>
    </lineage>
</organism>
<dbReference type="PROSITE" id="PS50088">
    <property type="entry name" value="ANK_REPEAT"/>
    <property type="match status" value="1"/>
</dbReference>
<evidence type="ECO:0000313" key="6">
    <source>
        <dbReference type="Proteomes" id="UP000316726"/>
    </source>
</evidence>
<keyword evidence="2 3" id="KW-0040">ANK repeat</keyword>
<keyword evidence="6" id="KW-1185">Reference proteome</keyword>
<evidence type="ECO:0000256" key="4">
    <source>
        <dbReference type="SAM" id="MobiDB-lite"/>
    </source>
</evidence>
<evidence type="ECO:0000256" key="3">
    <source>
        <dbReference type="PROSITE-ProRule" id="PRU00023"/>
    </source>
</evidence>
<dbReference type="SMART" id="SM00248">
    <property type="entry name" value="ANK"/>
    <property type="match status" value="2"/>
</dbReference>
<dbReference type="SUPFAM" id="SSF48403">
    <property type="entry name" value="Ankyrin repeat"/>
    <property type="match status" value="1"/>
</dbReference>
<feature type="repeat" description="ANK" evidence="3">
    <location>
        <begin position="85"/>
        <end position="117"/>
    </location>
</feature>
<dbReference type="InterPro" id="IPR002110">
    <property type="entry name" value="Ankyrin_rpt"/>
</dbReference>
<protein>
    <submittedName>
        <fullName evidence="5">Uncharacterized protein</fullName>
    </submittedName>
</protein>
<reference evidence="5 6" key="1">
    <citation type="submission" date="2018-07" db="EMBL/GenBank/DDBJ databases">
        <title>The complete nuclear genome of the prasinophyte Chloropicon primus (CCMP1205).</title>
        <authorList>
            <person name="Pombert J.-F."/>
            <person name="Otis C."/>
            <person name="Turmel M."/>
            <person name="Lemieux C."/>
        </authorList>
    </citation>
    <scope>NUCLEOTIDE SEQUENCE [LARGE SCALE GENOMIC DNA]</scope>
    <source>
        <strain evidence="5 6">CCMP1205</strain>
    </source>
</reference>
<evidence type="ECO:0000256" key="1">
    <source>
        <dbReference type="ARBA" id="ARBA00022737"/>
    </source>
</evidence>
<name>A0A5B8MNP8_9CHLO</name>
<dbReference type="Gene3D" id="1.25.40.20">
    <property type="entry name" value="Ankyrin repeat-containing domain"/>
    <property type="match status" value="1"/>
</dbReference>
<accession>A0A5B8MNP8</accession>
<feature type="region of interest" description="Disordered" evidence="4">
    <location>
        <begin position="191"/>
        <end position="223"/>
    </location>
</feature>
<dbReference type="Pfam" id="PF12796">
    <property type="entry name" value="Ank_2"/>
    <property type="match status" value="1"/>
</dbReference>